<dbReference type="Proteomes" id="UP000535890">
    <property type="component" value="Unassembled WGS sequence"/>
</dbReference>
<feature type="coiled-coil region" evidence="1">
    <location>
        <begin position="4"/>
        <end position="62"/>
    </location>
</feature>
<evidence type="ECO:0000313" key="3">
    <source>
        <dbReference type="EMBL" id="NYD34881.1"/>
    </source>
</evidence>
<organism evidence="3 4">
    <name type="scientific">Actinomycetospora corticicola</name>
    <dbReference type="NCBI Taxonomy" id="663602"/>
    <lineage>
        <taxon>Bacteria</taxon>
        <taxon>Bacillati</taxon>
        <taxon>Actinomycetota</taxon>
        <taxon>Actinomycetes</taxon>
        <taxon>Pseudonocardiales</taxon>
        <taxon>Pseudonocardiaceae</taxon>
        <taxon>Actinomycetospora</taxon>
    </lineage>
</organism>
<dbReference type="SMART" id="SM00974">
    <property type="entry name" value="T5orf172"/>
    <property type="match status" value="1"/>
</dbReference>
<feature type="domain" description="Bacteriophage T5 Orf172 DNA-binding" evidence="2">
    <location>
        <begin position="250"/>
        <end position="333"/>
    </location>
</feature>
<comment type="caution">
    <text evidence="3">The sequence shown here is derived from an EMBL/GenBank/DDBJ whole genome shotgun (WGS) entry which is preliminary data.</text>
</comment>
<dbReference type="Pfam" id="PF13250">
    <property type="entry name" value="SNIPE"/>
    <property type="match status" value="1"/>
</dbReference>
<keyword evidence="1" id="KW-0175">Coiled coil</keyword>
<dbReference type="AlphaFoldDB" id="A0A7Y9J4G0"/>
<keyword evidence="4" id="KW-1185">Reference proteome</keyword>
<keyword evidence="3" id="KW-0131">Cell cycle</keyword>
<gene>
    <name evidence="3" type="ORF">BJ983_000983</name>
</gene>
<proteinExistence type="predicted"/>
<accession>A0A7Y9J4G0</accession>
<reference evidence="3 4" key="1">
    <citation type="submission" date="2020-07" db="EMBL/GenBank/DDBJ databases">
        <title>Sequencing the genomes of 1000 actinobacteria strains.</title>
        <authorList>
            <person name="Klenk H.-P."/>
        </authorList>
    </citation>
    <scope>NUCLEOTIDE SEQUENCE [LARGE SCALE GENOMIC DNA]</scope>
    <source>
        <strain evidence="3 4">DSM 45772</strain>
    </source>
</reference>
<evidence type="ECO:0000259" key="2">
    <source>
        <dbReference type="SMART" id="SM00974"/>
    </source>
</evidence>
<feature type="coiled-coil region" evidence="1">
    <location>
        <begin position="146"/>
        <end position="193"/>
    </location>
</feature>
<dbReference type="Pfam" id="PF13455">
    <property type="entry name" value="MUG113"/>
    <property type="match status" value="1"/>
</dbReference>
<keyword evidence="3" id="KW-0132">Cell division</keyword>
<sequence>MDGAEAAERRLAELRREIVETEDRAMLQEAGIYEFRHRLADAVAYKARLEAVKARYKELVRQDGAVLAAQGWTVNGSTAEGKRMIKDYTKLMLRAYNAEVDAAVRTMRPHRLETSIERLTKAQETIARLGRTMSIRISEAYHRARIEELELTADHLAQIEEEKERARAERERVRDEAAAKKEVAREREKLMKEHAHWQALVQRAESGAVDESVAVEAAEALERIDGALEDLSVRANPGVGTVYVISNVGAFGENVIKVGVTRRPNVDDRVRELGDASVPFKFDLHTAIFTQDAYGLENQLHKALADRRVNRVNMRREFFYATPAEVREILARTDHARWVYEYRDDAEAEEWRTSQRLMSGG</sequence>
<evidence type="ECO:0000256" key="1">
    <source>
        <dbReference type="SAM" id="Coils"/>
    </source>
</evidence>
<dbReference type="GO" id="GO:0051301">
    <property type="term" value="P:cell division"/>
    <property type="evidence" value="ECO:0007669"/>
    <property type="project" value="UniProtKB-KW"/>
</dbReference>
<protein>
    <submittedName>
        <fullName evidence="3">FtsZ-binding cell division protein ZapB</fullName>
    </submittedName>
</protein>
<dbReference type="EMBL" id="JACCBN010000001">
    <property type="protein sequence ID" value="NYD34881.1"/>
    <property type="molecule type" value="Genomic_DNA"/>
</dbReference>
<dbReference type="InterPro" id="IPR025280">
    <property type="entry name" value="SNIPE"/>
</dbReference>
<dbReference type="InterPro" id="IPR018306">
    <property type="entry name" value="Phage_T5_Orf172_DNA-bd"/>
</dbReference>
<evidence type="ECO:0000313" key="4">
    <source>
        <dbReference type="Proteomes" id="UP000535890"/>
    </source>
</evidence>
<name>A0A7Y9J4G0_9PSEU</name>
<dbReference type="RefSeq" id="WP_218890115.1">
    <property type="nucleotide sequence ID" value="NZ_BAABHP010000003.1"/>
</dbReference>